<dbReference type="PANTHER" id="PTHR34477">
    <property type="entry name" value="UPF0213 PROTEIN YHBQ"/>
    <property type="match status" value="1"/>
</dbReference>
<dbReference type="Proteomes" id="UP000249696">
    <property type="component" value="Unassembled WGS sequence"/>
</dbReference>
<evidence type="ECO:0000313" key="3">
    <source>
        <dbReference type="EMBL" id="RAJ11355.1"/>
    </source>
</evidence>
<dbReference type="InterPro" id="IPR000305">
    <property type="entry name" value="GIY-YIG_endonuc"/>
</dbReference>
<reference evidence="3 4" key="1">
    <citation type="submission" date="2018-06" db="EMBL/GenBank/DDBJ databases">
        <title>Genomic Encyclopedia of Archaeal and Bacterial Type Strains, Phase II (KMG-II): from individual species to whole genera.</title>
        <authorList>
            <person name="Goeker M."/>
        </authorList>
    </citation>
    <scope>NUCLEOTIDE SEQUENCE [LARGE SCALE GENOMIC DNA]</scope>
    <source>
        <strain evidence="3 4">DSM 23522</strain>
    </source>
</reference>
<evidence type="ECO:0000259" key="2">
    <source>
        <dbReference type="PROSITE" id="PS50164"/>
    </source>
</evidence>
<dbReference type="SMART" id="SM00465">
    <property type="entry name" value="GIYc"/>
    <property type="match status" value="1"/>
</dbReference>
<dbReference type="Pfam" id="PF01541">
    <property type="entry name" value="GIY-YIG"/>
    <property type="match status" value="1"/>
</dbReference>
<dbReference type="InterPro" id="IPR035901">
    <property type="entry name" value="GIY-YIG_endonuc_sf"/>
</dbReference>
<comment type="similarity">
    <text evidence="1">Belongs to the UPF0213 family.</text>
</comment>
<proteinExistence type="inferred from homology"/>
<evidence type="ECO:0000256" key="1">
    <source>
        <dbReference type="ARBA" id="ARBA00007435"/>
    </source>
</evidence>
<accession>A0A327R546</accession>
<dbReference type="GO" id="GO:0004519">
    <property type="term" value="F:endonuclease activity"/>
    <property type="evidence" value="ECO:0007669"/>
    <property type="project" value="UniProtKB-KW"/>
</dbReference>
<organism evidence="3 4">
    <name type="scientific">Arenibacter echinorum</name>
    <dbReference type="NCBI Taxonomy" id="440515"/>
    <lineage>
        <taxon>Bacteria</taxon>
        <taxon>Pseudomonadati</taxon>
        <taxon>Bacteroidota</taxon>
        <taxon>Flavobacteriia</taxon>
        <taxon>Flavobacteriales</taxon>
        <taxon>Flavobacteriaceae</taxon>
        <taxon>Arenibacter</taxon>
    </lineage>
</organism>
<dbReference type="CDD" id="cd10448">
    <property type="entry name" value="GIY-YIG_unchar_3"/>
    <property type="match status" value="1"/>
</dbReference>
<sequence length="108" mass="13012">MGNTNTSFQLFYNHFVYITTNEHRTTLYVGVTNHIQRRLSQHYFDSQNSKKSFAGKYNYIYLVYYEGFENPKDAIAREKEIKKWRREKKNSLVSSFNPKWESLNNQIV</sequence>
<dbReference type="AlphaFoldDB" id="A0A327R546"/>
<dbReference type="SUPFAM" id="SSF82771">
    <property type="entry name" value="GIY-YIG endonuclease"/>
    <property type="match status" value="1"/>
</dbReference>
<keyword evidence="3" id="KW-0255">Endonuclease</keyword>
<keyword evidence="4" id="KW-1185">Reference proteome</keyword>
<comment type="caution">
    <text evidence="3">The sequence shown here is derived from an EMBL/GenBank/DDBJ whole genome shotgun (WGS) entry which is preliminary data.</text>
</comment>
<dbReference type="PANTHER" id="PTHR34477:SF5">
    <property type="entry name" value="BSL5627 PROTEIN"/>
    <property type="match status" value="1"/>
</dbReference>
<dbReference type="RefSeq" id="WP_245946356.1">
    <property type="nucleotide sequence ID" value="NZ_QLLN01000004.1"/>
</dbReference>
<feature type="domain" description="GIY-YIG" evidence="2">
    <location>
        <begin position="12"/>
        <end position="91"/>
    </location>
</feature>
<dbReference type="EMBL" id="QLLN01000004">
    <property type="protein sequence ID" value="RAJ11355.1"/>
    <property type="molecule type" value="Genomic_DNA"/>
</dbReference>
<name>A0A327R546_9FLAO</name>
<keyword evidence="3" id="KW-0378">Hydrolase</keyword>
<dbReference type="InterPro" id="IPR050190">
    <property type="entry name" value="UPF0213_domain"/>
</dbReference>
<protein>
    <submittedName>
        <fullName evidence="3">Putative endonuclease</fullName>
    </submittedName>
</protein>
<gene>
    <name evidence="3" type="ORF">LV92_02282</name>
</gene>
<keyword evidence="3" id="KW-0540">Nuclease</keyword>
<evidence type="ECO:0000313" key="4">
    <source>
        <dbReference type="Proteomes" id="UP000249696"/>
    </source>
</evidence>
<dbReference type="PROSITE" id="PS50164">
    <property type="entry name" value="GIY_YIG"/>
    <property type="match status" value="1"/>
</dbReference>
<dbReference type="Gene3D" id="3.40.1440.10">
    <property type="entry name" value="GIY-YIG endonuclease"/>
    <property type="match status" value="1"/>
</dbReference>